<name>A0ABR1CE60_NECAM</name>
<proteinExistence type="predicted"/>
<evidence type="ECO:0000256" key="1">
    <source>
        <dbReference type="SAM" id="MobiDB-lite"/>
    </source>
</evidence>
<feature type="compositionally biased region" description="Polar residues" evidence="1">
    <location>
        <begin position="1"/>
        <end position="15"/>
    </location>
</feature>
<keyword evidence="3" id="KW-1185">Reference proteome</keyword>
<dbReference type="EMBL" id="JAVFWL010000002">
    <property type="protein sequence ID" value="KAK6736047.1"/>
    <property type="molecule type" value="Genomic_DNA"/>
</dbReference>
<gene>
    <name evidence="2" type="primary">Necator_chrII.g6786</name>
    <name evidence="2" type="ORF">RB195_018993</name>
</gene>
<evidence type="ECO:0000313" key="3">
    <source>
        <dbReference type="Proteomes" id="UP001303046"/>
    </source>
</evidence>
<sequence>MASFSVVSGRTTVLRGQSKPPRRLGRLVRGYKTADYDVFGAPLTYSTGNELTSGNEAHEIRASADLRGRVSFPTLN</sequence>
<comment type="caution">
    <text evidence="2">The sequence shown here is derived from an EMBL/GenBank/DDBJ whole genome shotgun (WGS) entry which is preliminary data.</text>
</comment>
<accession>A0ABR1CE60</accession>
<organism evidence="2 3">
    <name type="scientific">Necator americanus</name>
    <name type="common">Human hookworm</name>
    <dbReference type="NCBI Taxonomy" id="51031"/>
    <lineage>
        <taxon>Eukaryota</taxon>
        <taxon>Metazoa</taxon>
        <taxon>Ecdysozoa</taxon>
        <taxon>Nematoda</taxon>
        <taxon>Chromadorea</taxon>
        <taxon>Rhabditida</taxon>
        <taxon>Rhabditina</taxon>
        <taxon>Rhabditomorpha</taxon>
        <taxon>Strongyloidea</taxon>
        <taxon>Ancylostomatidae</taxon>
        <taxon>Bunostominae</taxon>
        <taxon>Necator</taxon>
    </lineage>
</organism>
<feature type="region of interest" description="Disordered" evidence="1">
    <location>
        <begin position="1"/>
        <end position="20"/>
    </location>
</feature>
<dbReference type="Proteomes" id="UP001303046">
    <property type="component" value="Unassembled WGS sequence"/>
</dbReference>
<reference evidence="2 3" key="1">
    <citation type="submission" date="2023-08" db="EMBL/GenBank/DDBJ databases">
        <title>A Necator americanus chromosomal reference genome.</title>
        <authorList>
            <person name="Ilik V."/>
            <person name="Petrzelkova K.J."/>
            <person name="Pardy F."/>
            <person name="Fuh T."/>
            <person name="Niatou-Singa F.S."/>
            <person name="Gouil Q."/>
            <person name="Baker L."/>
            <person name="Ritchie M.E."/>
            <person name="Jex A.R."/>
            <person name="Gazzola D."/>
            <person name="Li H."/>
            <person name="Toshio Fujiwara R."/>
            <person name="Zhan B."/>
            <person name="Aroian R.V."/>
            <person name="Pafco B."/>
            <person name="Schwarz E.M."/>
        </authorList>
    </citation>
    <scope>NUCLEOTIDE SEQUENCE [LARGE SCALE GENOMIC DNA]</scope>
    <source>
        <strain evidence="2 3">Aroian</strain>
        <tissue evidence="2">Whole animal</tissue>
    </source>
</reference>
<protein>
    <submittedName>
        <fullName evidence="2">Uncharacterized protein</fullName>
    </submittedName>
</protein>
<evidence type="ECO:0000313" key="2">
    <source>
        <dbReference type="EMBL" id="KAK6736047.1"/>
    </source>
</evidence>